<proteinExistence type="predicted"/>
<feature type="coiled-coil region" evidence="1">
    <location>
        <begin position="788"/>
        <end position="815"/>
    </location>
</feature>
<evidence type="ECO:0000313" key="4">
    <source>
        <dbReference type="EMBL" id="CAB4159079.1"/>
    </source>
</evidence>
<feature type="compositionally biased region" description="Low complexity" evidence="2">
    <location>
        <begin position="704"/>
        <end position="726"/>
    </location>
</feature>
<feature type="region of interest" description="Disordered" evidence="2">
    <location>
        <begin position="17"/>
        <end position="83"/>
    </location>
</feature>
<name>A0A6J5NIF3_9CAUD</name>
<feature type="region of interest" description="Disordered" evidence="2">
    <location>
        <begin position="573"/>
        <end position="624"/>
    </location>
</feature>
<dbReference type="InterPro" id="IPR041196">
    <property type="entry name" value="LPD37"/>
</dbReference>
<dbReference type="Pfam" id="PF18853">
    <property type="entry name" value="LPD37"/>
    <property type="match status" value="1"/>
</dbReference>
<feature type="compositionally biased region" description="Low complexity" evidence="2">
    <location>
        <begin position="1640"/>
        <end position="1657"/>
    </location>
</feature>
<evidence type="ECO:0000256" key="1">
    <source>
        <dbReference type="SAM" id="Coils"/>
    </source>
</evidence>
<feature type="compositionally biased region" description="Basic and acidic residues" evidence="2">
    <location>
        <begin position="1286"/>
        <end position="1312"/>
    </location>
</feature>
<protein>
    <recommendedName>
        <fullName evidence="3">Large polyvalent protein associated domain-containing protein</fullName>
    </recommendedName>
</protein>
<feature type="region of interest" description="Disordered" evidence="2">
    <location>
        <begin position="746"/>
        <end position="774"/>
    </location>
</feature>
<feature type="compositionally biased region" description="Basic and acidic residues" evidence="2">
    <location>
        <begin position="1091"/>
        <end position="1107"/>
    </location>
</feature>
<feature type="compositionally biased region" description="Gly residues" evidence="2">
    <location>
        <begin position="756"/>
        <end position="770"/>
    </location>
</feature>
<feature type="region of interest" description="Disordered" evidence="2">
    <location>
        <begin position="1059"/>
        <end position="1107"/>
    </location>
</feature>
<evidence type="ECO:0000259" key="3">
    <source>
        <dbReference type="Pfam" id="PF18853"/>
    </source>
</evidence>
<gene>
    <name evidence="4" type="ORF">UFOVP707_50</name>
</gene>
<feature type="domain" description="Large polyvalent protein associated" evidence="3">
    <location>
        <begin position="1848"/>
        <end position="2011"/>
    </location>
</feature>
<sequence length="2094" mass="223192">MRADDFLDDAPSAEGFLSAEDFLGPPAASRPGRLEADASLGDAADAMQGTPTAIRRGQAAQLDPSALDRPMAAPRDPDLDPMLNQGAVETFRRDVLGRVRPEDRGAFLGEVAKRTDAQGRIARQIQRQARTENARITQEDEESARAMLRGRDAANIPPRLGGSAPRRNPVAVPGLTPSMADLADGAQPEQIAERRELAGGASRARDAGIMDRIERLEKQRTRTGGELLGDLGVASEQGLLLVQQLISNSIDPSSEWSESLREEVKALDGELSPQARFQASQIAARVAEKEGEVEKGLTLLWELTTNPTAALSEIVRQGPVMAGMIGATLAGGAGAGLVFGAAARASPALAVANAISQNTIRAGVVSAGAVGAGRTAGAVASGGDAAGQVFEELTSPTMRQKMLANPDVQALMAEGRTEDEAVREIALARARIAQGLAGTAGFLLGATGLERVVARRAAGVTGARGSGLLRGAVAAGSEVLGQTADEVATQMAANRGVQGIDPTRPLMQGTGEAAATSLITTLPFAAAAGVSAAQPDTQREAYEQSIDGYARRALTPDFYDSRAVDPVTQREQFAAGGEPAPRAPDAPSRPPTILEQMGVTPVDGGKPTEPTKPTDAPAAPAITPVAGQGNEFTELAGEIRQQEAAAGIGRTETADVSATGSPELPVAGDGAQSAGAQSAGGLGTGGPDARSLGLRPGPAGTGAGSTAPAAPAASGPGAGAVTSATTNDQAPSTSAATVALGQLGVTGSPVRDVRDGGGQSDGQGAAGASGGAPARSIGQLRKVYELQRRRYAESAAAERAEAERLRQAGNEAEAKAAEGRAAFLEFQSARLPDMKEPPKGKALDQFNALADAWEQRYGVRPRAYFDSRQEATDGFADQEGGEQLYVNLANPARSVAFTIAHEYQHLVRRRAKAGDRQARLATQMLDQVWGMIPQAYKSEYASNYLMKAQIQSGVMTLDQALQDPVLQDEILSDFMGQRMEDRIFLEGLAKKNPQTFGAFIRDWIGTLNNLIKSLVGTMPADKSIKNADAALEAAGRLERARAVAEKVLQTWARANPQLAAEQGVSTDADPAGRSDSARAAYEVAPDPNDEGATREWNARSAEDRRQTTYEVDEQFFGRIARAVGVDPSKFRPVQTLGGFQGEINPSVVQRAEGATDEEIVRLSEALAYVYNQQSVLAVLAQPAEGSMTSDVVSIALNVNITPELARRVYDAIMAEPANEWVVGFTALDRNIDIVSVGETLSEAQVSAVARALEGISEVDSVRPADPANVIFVEGKVHEGQGASEGRPGERAGQRQGRDSLDAIRREVQDAAARRRAGAGPDAAGGGRNRSLGRQDVAEGGQGRADSAREQDGVTPTYGTPRDGAVSAVGYHYSTADRSTLVSSMYGRGLAGAEAERLRDSDPRLQQRIYFYVDRGTGINPESGVGGRGHRVELANLYDADEDALRLARDSGSHNAFELAVIEAGFDGYLKRDAGPSGNAVLLGQHNVRVEQLGPTTRTRSPRTVPPARPRQLNAAERMLTDRSLPAGQMSGPRWATLLQRLKPEEFAPFAASPVWEEAGPYYKDELLRRLKRPEMAFSGREEMGAFNPFLNDEDLENWDGDSEVVVADDAMGDLDAWEPEPEPQRPPSIDIQQMLQEELRAEQAAQAPPRAQAAQPADGTQLIRQPTDEELEAVGPMAEDAFPDIRYREDGFARVRIEGIPRDFFLQAADRGDNSYARAPDVQAFGTGVPISLGSTSRGVRDYHRRMIAASALFTRGFDLFTSVPRAARRRVAEAWVKIRGVSGAAEFQRSIPREVGESMKQRFQRIADEMLVGTPFTMRVSLMGGDWFSIMVRRGNEDWQEANLEVANSKQMVFHTAGLERGSSAGKAVYQVGAAFAAEAGMTIIADPTGLTGINTYRRSEQMFSAAVRAGASGMSPGIGQRVYGWNERATGDEQHERNMVRLALATARNAAELVPEVRDMSYDIGADRFEWRRERSLESPEDLLRRRLADKDVRAVGISRSTLARAAITWAAVENRLELDGIERAERPILYSAREQVIDDVEADFDGVMVRQPVMIQETGQTGYLTVDAGAALRDLSARTDALRRTLSCVAR</sequence>
<dbReference type="EMBL" id="LR796684">
    <property type="protein sequence ID" value="CAB4159079.1"/>
    <property type="molecule type" value="Genomic_DNA"/>
</dbReference>
<feature type="compositionally biased region" description="Low complexity" evidence="2">
    <location>
        <begin position="667"/>
        <end position="677"/>
    </location>
</feature>
<feature type="compositionally biased region" description="Pro residues" evidence="2">
    <location>
        <begin position="581"/>
        <end position="590"/>
    </location>
</feature>
<keyword evidence="1" id="KW-0175">Coiled coil</keyword>
<reference evidence="4" key="1">
    <citation type="submission" date="2020-04" db="EMBL/GenBank/DDBJ databases">
        <authorList>
            <person name="Chiriac C."/>
            <person name="Salcher M."/>
            <person name="Ghai R."/>
            <person name="Kavagutti S V."/>
        </authorList>
    </citation>
    <scope>NUCLEOTIDE SEQUENCE</scope>
</reference>
<evidence type="ECO:0000256" key="2">
    <source>
        <dbReference type="SAM" id="MobiDB-lite"/>
    </source>
</evidence>
<accession>A0A6J5NIF3</accession>
<feature type="region of interest" description="Disordered" evidence="2">
    <location>
        <begin position="1640"/>
        <end position="1660"/>
    </location>
</feature>
<feature type="region of interest" description="Disordered" evidence="2">
    <location>
        <begin position="643"/>
        <end position="732"/>
    </location>
</feature>
<feature type="compositionally biased region" description="Low complexity" evidence="2">
    <location>
        <begin position="607"/>
        <end position="624"/>
    </location>
</feature>
<feature type="region of interest" description="Disordered" evidence="2">
    <location>
        <begin position="1275"/>
        <end position="1365"/>
    </location>
</feature>
<organism evidence="4">
    <name type="scientific">uncultured Caudovirales phage</name>
    <dbReference type="NCBI Taxonomy" id="2100421"/>
    <lineage>
        <taxon>Viruses</taxon>
        <taxon>Duplodnaviria</taxon>
        <taxon>Heunggongvirae</taxon>
        <taxon>Uroviricota</taxon>
        <taxon>Caudoviricetes</taxon>
        <taxon>Peduoviridae</taxon>
        <taxon>Maltschvirus</taxon>
        <taxon>Maltschvirus maltsch</taxon>
    </lineage>
</organism>